<dbReference type="HOGENOM" id="CLU_2787775_0_0_10"/>
<dbReference type="STRING" id="1094466.KQS_06020"/>
<reference evidence="2" key="2">
    <citation type="submission" date="2012-03" db="EMBL/GenBank/DDBJ databases">
        <title>Complete genome sequence of Flavobacterium indicum GPTSA100-9T, isolated from warm spring water.</title>
        <authorList>
            <person name="Barbier P."/>
            <person name="Houel A."/>
            <person name="Loux V."/>
            <person name="Poulain J."/>
            <person name="Bernardet J.-F."/>
            <person name="Touchon M."/>
            <person name="Duchaud E."/>
        </authorList>
    </citation>
    <scope>NUCLEOTIDE SEQUENCE [LARGE SCALE GENOMIC DNA]</scope>
    <source>
        <strain evidence="2">DSM 17447 / CIP 109464 / GPTSA100-9</strain>
    </source>
</reference>
<dbReference type="PATRIC" id="fig|1094466.5.peg.1182"/>
<gene>
    <name evidence="1" type="ordered locus">KQS_06020</name>
</gene>
<evidence type="ECO:0000313" key="2">
    <source>
        <dbReference type="Proteomes" id="UP000007599"/>
    </source>
</evidence>
<dbReference type="RefSeq" id="WP_014388294.1">
    <property type="nucleotide sequence ID" value="NC_017025.1"/>
</dbReference>
<dbReference type="KEGG" id="fin:KQS_06020"/>
<sequence>MQNEGRDEKKFFKLDKIKQDFILKYLLDGAKNKNQGCLGILNRLLENGLKMDLNKTIEIKELYKKNYR</sequence>
<dbReference type="Proteomes" id="UP000007599">
    <property type="component" value="Chromosome I"/>
</dbReference>
<proteinExistence type="predicted"/>
<reference evidence="1 2" key="1">
    <citation type="journal article" date="2012" name="J. Bacteriol.">
        <title>Complete Genome Sequence of Flavobacterium indicum GPSTA100-9T, Isolated from Warm Spring Water.</title>
        <authorList>
            <person name="Barbier P."/>
            <person name="Houel A."/>
            <person name="Loux V."/>
            <person name="Poulain J."/>
            <person name="Bernardet J.F."/>
            <person name="Touchon M."/>
            <person name="Duchaud E."/>
        </authorList>
    </citation>
    <scope>NUCLEOTIDE SEQUENCE [LARGE SCALE GENOMIC DNA]</scope>
    <source>
        <strain evidence="2">DSM 17447 / CIP 109464 / GPTSA100-9</strain>
    </source>
</reference>
<protein>
    <submittedName>
        <fullName evidence="1">Uncharacterized protein</fullName>
    </submittedName>
</protein>
<evidence type="ECO:0000313" key="1">
    <source>
        <dbReference type="EMBL" id="CCG53168.1"/>
    </source>
</evidence>
<keyword evidence="2" id="KW-1185">Reference proteome</keyword>
<accession>H8XP94</accession>
<dbReference type="EMBL" id="HE774682">
    <property type="protein sequence ID" value="CCG53168.1"/>
    <property type="molecule type" value="Genomic_DNA"/>
</dbReference>
<organism evidence="1 2">
    <name type="scientific">Flavobacterium indicum (strain DSM 17447 / CIP 109464 / GPTSA100-9)</name>
    <dbReference type="NCBI Taxonomy" id="1094466"/>
    <lineage>
        <taxon>Bacteria</taxon>
        <taxon>Pseudomonadati</taxon>
        <taxon>Bacteroidota</taxon>
        <taxon>Flavobacteriia</taxon>
        <taxon>Flavobacteriales</taxon>
        <taxon>Flavobacteriaceae</taxon>
        <taxon>Flavobacterium</taxon>
    </lineage>
</organism>
<name>H8XP94_FLAIG</name>
<dbReference type="AlphaFoldDB" id="H8XP94"/>